<gene>
    <name evidence="2" type="ORF">EV356DRAFT_537084</name>
</gene>
<feature type="domain" description="F-box" evidence="1">
    <location>
        <begin position="6"/>
        <end position="51"/>
    </location>
</feature>
<accession>A0A6A6GV32</accession>
<reference evidence="2" key="1">
    <citation type="journal article" date="2020" name="Stud. Mycol.">
        <title>101 Dothideomycetes genomes: a test case for predicting lifestyles and emergence of pathogens.</title>
        <authorList>
            <person name="Haridas S."/>
            <person name="Albert R."/>
            <person name="Binder M."/>
            <person name="Bloem J."/>
            <person name="Labutti K."/>
            <person name="Salamov A."/>
            <person name="Andreopoulos B."/>
            <person name="Baker S."/>
            <person name="Barry K."/>
            <person name="Bills G."/>
            <person name="Bluhm B."/>
            <person name="Cannon C."/>
            <person name="Castanera R."/>
            <person name="Culley D."/>
            <person name="Daum C."/>
            <person name="Ezra D."/>
            <person name="Gonzalez J."/>
            <person name="Henrissat B."/>
            <person name="Kuo A."/>
            <person name="Liang C."/>
            <person name="Lipzen A."/>
            <person name="Lutzoni F."/>
            <person name="Magnuson J."/>
            <person name="Mondo S."/>
            <person name="Nolan M."/>
            <person name="Ohm R."/>
            <person name="Pangilinan J."/>
            <person name="Park H.-J."/>
            <person name="Ramirez L."/>
            <person name="Alfaro M."/>
            <person name="Sun H."/>
            <person name="Tritt A."/>
            <person name="Yoshinaga Y."/>
            <person name="Zwiers L.-H."/>
            <person name="Turgeon B."/>
            <person name="Goodwin S."/>
            <person name="Spatafora J."/>
            <person name="Crous P."/>
            <person name="Grigoriev I."/>
        </authorList>
    </citation>
    <scope>NUCLEOTIDE SEQUENCE</scope>
    <source>
        <strain evidence="2">Tuck. ex Michener</strain>
    </source>
</reference>
<organism evidence="2 3">
    <name type="scientific">Viridothelium virens</name>
    <name type="common">Speckled blister lichen</name>
    <name type="synonym">Trypethelium virens</name>
    <dbReference type="NCBI Taxonomy" id="1048519"/>
    <lineage>
        <taxon>Eukaryota</taxon>
        <taxon>Fungi</taxon>
        <taxon>Dikarya</taxon>
        <taxon>Ascomycota</taxon>
        <taxon>Pezizomycotina</taxon>
        <taxon>Dothideomycetes</taxon>
        <taxon>Dothideomycetes incertae sedis</taxon>
        <taxon>Trypetheliales</taxon>
        <taxon>Trypetheliaceae</taxon>
        <taxon>Viridothelium</taxon>
    </lineage>
</organism>
<dbReference type="PROSITE" id="PS50181">
    <property type="entry name" value="FBOX"/>
    <property type="match status" value="1"/>
</dbReference>
<name>A0A6A6GV32_VIRVR</name>
<evidence type="ECO:0000259" key="1">
    <source>
        <dbReference type="PROSITE" id="PS50181"/>
    </source>
</evidence>
<dbReference type="InterPro" id="IPR001810">
    <property type="entry name" value="F-box_dom"/>
</dbReference>
<protein>
    <recommendedName>
        <fullName evidence="1">F-box domain-containing protein</fullName>
    </recommendedName>
</protein>
<dbReference type="OrthoDB" id="47801at2759"/>
<dbReference type="Pfam" id="PF12937">
    <property type="entry name" value="F-box-like"/>
    <property type="match status" value="1"/>
</dbReference>
<dbReference type="InterPro" id="IPR036047">
    <property type="entry name" value="F-box-like_dom_sf"/>
</dbReference>
<dbReference type="EMBL" id="ML991858">
    <property type="protein sequence ID" value="KAF2229634.1"/>
    <property type="molecule type" value="Genomic_DNA"/>
</dbReference>
<dbReference type="AlphaFoldDB" id="A0A6A6GV32"/>
<sequence>MASQASGTLLHLPEELLSSIFQYLSRQDLCQTSLVSKRLYIHSSPRIWKSVELVDCRTPHDRATVYTEGDDPENETLIDEHDDTPILRKLLIFAKHPHIAKHVVELTHRCHLPSPDSFQELPKMPFKSPTISSDIRLACLLKHAIRNLVNVQTLRILYGHWLLTVELITGFFDRYRPRNISIRRLWLENCSIEGIFQHEQDQCDFDGLEVVRFRRMRLAPTPIYATTRKVLMRGGIEQAMHDGKGGLYYTTLHDEYDISMFNKPLEVPDRRDLLDPGLDEGGYYIRPGTIFDVSKAFDTRIYDSLPGISELVSSEDGYNYIASHQEVLPEAHPSGMGAHLVWMDNAQNYRQMVRLRAAKNAPAKFAASLLAGSMATLTSLNLDWVFLVSHPYKKYARQGHLFMPLLENISRLRFPNLRAFQLRNAVTRGVLVHDLVPLFGTLGLSFLAFMEAHRNLKCLGWPMAQFFTQYEETLDTRNRIDQIIDSLSTSIIDLRIDARYNDQGEPHSQVDERIMSFAERKRRRLFITHFASRMRSVAHVKIEGCIPRDERRETLRALRHCPLQRIVSIGVSSPLGNTWGENGNDIGHLEDGHFLTASEFLEAEDIDTVVRYASSPLQPPQEPYVPTFGPGPQPPMLHMIASLHAATVTELKFCGYQGSPILGSPTAITDSFLYPLRHFHALRQLVLSMWILTFFEDDWRDREIIDYWLNARDSSSTALVPLSGDEKEDGAWAAQLRSKYAPDMLARQVRDMVAKHLSSAAKGRKGGVRVRASFSLGSEPATSNIFDIDVRIGINDEILRFKGPREELEPERRKEKLEQRRWF</sequence>
<evidence type="ECO:0000313" key="2">
    <source>
        <dbReference type="EMBL" id="KAF2229634.1"/>
    </source>
</evidence>
<keyword evidence="3" id="KW-1185">Reference proteome</keyword>
<dbReference type="SUPFAM" id="SSF81383">
    <property type="entry name" value="F-box domain"/>
    <property type="match status" value="1"/>
</dbReference>
<proteinExistence type="predicted"/>
<dbReference type="Gene3D" id="1.20.1280.50">
    <property type="match status" value="1"/>
</dbReference>
<dbReference type="Proteomes" id="UP000800092">
    <property type="component" value="Unassembled WGS sequence"/>
</dbReference>
<evidence type="ECO:0000313" key="3">
    <source>
        <dbReference type="Proteomes" id="UP000800092"/>
    </source>
</evidence>
<dbReference type="SMART" id="SM00256">
    <property type="entry name" value="FBOX"/>
    <property type="match status" value="1"/>
</dbReference>